<protein>
    <submittedName>
        <fullName evidence="1">Uncharacterized protein</fullName>
    </submittedName>
</protein>
<accession>X1IAR8</accession>
<gene>
    <name evidence="1" type="ORF">S03H2_48247</name>
</gene>
<sequence>MFNLIKALRKKELTVNESINILSNKEELFEELLEKKLIFEAKGVVYLFSDIRFLKFTPYYIIKLLLER</sequence>
<comment type="caution">
    <text evidence="1">The sequence shown here is derived from an EMBL/GenBank/DDBJ whole genome shotgun (WGS) entry which is preliminary data.</text>
</comment>
<dbReference type="EMBL" id="BARU01030403">
    <property type="protein sequence ID" value="GAH63194.1"/>
    <property type="molecule type" value="Genomic_DNA"/>
</dbReference>
<proteinExistence type="predicted"/>
<organism evidence="1">
    <name type="scientific">marine sediment metagenome</name>
    <dbReference type="NCBI Taxonomy" id="412755"/>
    <lineage>
        <taxon>unclassified sequences</taxon>
        <taxon>metagenomes</taxon>
        <taxon>ecological metagenomes</taxon>
    </lineage>
</organism>
<dbReference type="AlphaFoldDB" id="X1IAR8"/>
<feature type="non-terminal residue" evidence="1">
    <location>
        <position position="68"/>
    </location>
</feature>
<evidence type="ECO:0000313" key="1">
    <source>
        <dbReference type="EMBL" id="GAH63194.1"/>
    </source>
</evidence>
<name>X1IAR8_9ZZZZ</name>
<reference evidence="1" key="1">
    <citation type="journal article" date="2014" name="Front. Microbiol.">
        <title>High frequency of phylogenetically diverse reductive dehalogenase-homologous genes in deep subseafloor sedimentary metagenomes.</title>
        <authorList>
            <person name="Kawai M."/>
            <person name="Futagami T."/>
            <person name="Toyoda A."/>
            <person name="Takaki Y."/>
            <person name="Nishi S."/>
            <person name="Hori S."/>
            <person name="Arai W."/>
            <person name="Tsubouchi T."/>
            <person name="Morono Y."/>
            <person name="Uchiyama I."/>
            <person name="Ito T."/>
            <person name="Fujiyama A."/>
            <person name="Inagaki F."/>
            <person name="Takami H."/>
        </authorList>
    </citation>
    <scope>NUCLEOTIDE SEQUENCE</scope>
    <source>
        <strain evidence="1">Expedition CK06-06</strain>
    </source>
</reference>